<accession>A0ACB8RVV9</accession>
<keyword evidence="2" id="KW-1185">Reference proteome</keyword>
<proteinExistence type="predicted"/>
<name>A0ACB8RVV9_9AGAM</name>
<reference evidence="1" key="1">
    <citation type="submission" date="2021-02" db="EMBL/GenBank/DDBJ databases">
        <authorList>
            <consortium name="DOE Joint Genome Institute"/>
            <person name="Ahrendt S."/>
            <person name="Looney B.P."/>
            <person name="Miyauchi S."/>
            <person name="Morin E."/>
            <person name="Drula E."/>
            <person name="Courty P.E."/>
            <person name="Chicoki N."/>
            <person name="Fauchery L."/>
            <person name="Kohler A."/>
            <person name="Kuo A."/>
            <person name="Labutti K."/>
            <person name="Pangilinan J."/>
            <person name="Lipzen A."/>
            <person name="Riley R."/>
            <person name="Andreopoulos W."/>
            <person name="He G."/>
            <person name="Johnson J."/>
            <person name="Barry K.W."/>
            <person name="Grigoriev I.V."/>
            <person name="Nagy L."/>
            <person name="Hibbett D."/>
            <person name="Henrissat B."/>
            <person name="Matheny P.B."/>
            <person name="Labbe J."/>
            <person name="Martin F."/>
        </authorList>
    </citation>
    <scope>NUCLEOTIDE SEQUENCE</scope>
    <source>
        <strain evidence="1">FP105234-sp</strain>
    </source>
</reference>
<reference evidence="1" key="2">
    <citation type="journal article" date="2022" name="New Phytol.">
        <title>Evolutionary transition to the ectomycorrhizal habit in the genomes of a hyperdiverse lineage of mushroom-forming fungi.</title>
        <authorList>
            <person name="Looney B."/>
            <person name="Miyauchi S."/>
            <person name="Morin E."/>
            <person name="Drula E."/>
            <person name="Courty P.E."/>
            <person name="Kohler A."/>
            <person name="Kuo A."/>
            <person name="LaButti K."/>
            <person name="Pangilinan J."/>
            <person name="Lipzen A."/>
            <person name="Riley R."/>
            <person name="Andreopoulos W."/>
            <person name="He G."/>
            <person name="Johnson J."/>
            <person name="Nolan M."/>
            <person name="Tritt A."/>
            <person name="Barry K.W."/>
            <person name="Grigoriev I.V."/>
            <person name="Nagy L.G."/>
            <person name="Hibbett D."/>
            <person name="Henrissat B."/>
            <person name="Matheny P.B."/>
            <person name="Labbe J."/>
            <person name="Martin F.M."/>
        </authorList>
    </citation>
    <scope>NUCLEOTIDE SEQUENCE</scope>
    <source>
        <strain evidence="1">FP105234-sp</strain>
    </source>
</reference>
<gene>
    <name evidence="1" type="ORF">FA95DRAFT_1558591</name>
</gene>
<dbReference type="EMBL" id="MU275895">
    <property type="protein sequence ID" value="KAI0047932.1"/>
    <property type="molecule type" value="Genomic_DNA"/>
</dbReference>
<sequence length="1252" mass="138138">MSGDVRDGHEISSRGSSGDGERASSSTSNEGFARTLPRSFDYAHLSAADDLHFTTPLEDSASSSNSPSYFGRRVASSPVYIPTSTPPPRRPIPLRTSTFQRVASGLRRLTTTTATSAPEWSVFSQVMQRDTPVGNEPGSLRLSRRAVSRASPFLDSPSVSEAGLGPNEEDTTYLSREISSPVSDPHLDLHFPPEADDLDTLDSRSSDESDGEHDHSPAETVRVDLSGKTEPWYSLSRLPTLSPLQRNILKCSTAYFLASLFTYSSYLSGFIATLTSDGPGEKYPSPSGHMVATVAVYFNPAKTLGGMVEADIYCLMGLGFAAIISLASMNIYWALETQPGWEWLADILALLWIGVGMSLLAWFKLWIAKPTFNPAASMTAIIIFVVVVKEGGLDTLLQVALIVAIGSLIANVVCLALWRQSAKANLQTNMIKTLDSYSTLLKLLTTTFLLEEPLQQPSQEKISKAVSDHQASFTKLKKDLAEARSERLCGGPSDGGGLTTLGIGRGTRRPYEDAVDSLTRLAQHLNGLRSGTSLQYDLAKAHRDGKVALKSRTLDAKGGKSRVKESIYAVPSKGKGSARDTPEEQTDEVLQAAAAMFGDLVDELGSPLKALSSTCTRAIRRLREAFAHSNHLADPDAPPNEFLELVMSIEKALHNFESTSNHALLRLYNRSDFSGAAPGSRGSIISLADSLLTNGGDNDNVFLVYFFIFTLQEFAEELVSLVDAMSRIYAIERENAKQGWWFKRTPLSLFGCLRSRSKSSTRPRKSLQRTLSSYLIAERKSPRIASSFPKVRPHAPDTVQTPSSAGLSFWRRFKLKLWALGGRMQDSDIKYAIKAGMATAMLASPAFFDATRPTFMEYRGEWALISFFVVMSPTIGATNFLSVHRVLGTLFGAVTAATVYSFFHEHASVLAIFGFFFSMPCFYYIVATPQYATTGRFVLLTYNLTCLYCYNIQHTDVSVVNIAFHRSASVTVGVVWAGFVSRFWWPSEARRELSKGLGEFCLNVGWLYTRLVASNSYSPGEPGLRVAPEDRGDETGDGDDGEASPTEQTSLIPRRAKTVLSNSIEEFMAMELHLQIKLIELQDLLKQTQHEPRLKGPFPVALYRSILTSLQTILDKLHSMRCVTTREEWITTVRRDFIVPVNLQRREMVGNIILYFSTLAAAFRLKAPLPPYLPPAEKARQQLVDAIRKLDVVKNRDIKGSRQLLFFAYALTMQGITRELDFLGRTLQDAFGVIGQSTEVFEAMFREQLAQA</sequence>
<comment type="caution">
    <text evidence="1">The sequence shown here is derived from an EMBL/GenBank/DDBJ whole genome shotgun (WGS) entry which is preliminary data.</text>
</comment>
<evidence type="ECO:0000313" key="2">
    <source>
        <dbReference type="Proteomes" id="UP000814033"/>
    </source>
</evidence>
<protein>
    <submittedName>
        <fullName evidence="1">Uncharacterized protein</fullName>
    </submittedName>
</protein>
<dbReference type="Proteomes" id="UP000814033">
    <property type="component" value="Unassembled WGS sequence"/>
</dbReference>
<organism evidence="1 2">
    <name type="scientific">Auriscalpium vulgare</name>
    <dbReference type="NCBI Taxonomy" id="40419"/>
    <lineage>
        <taxon>Eukaryota</taxon>
        <taxon>Fungi</taxon>
        <taxon>Dikarya</taxon>
        <taxon>Basidiomycota</taxon>
        <taxon>Agaricomycotina</taxon>
        <taxon>Agaricomycetes</taxon>
        <taxon>Russulales</taxon>
        <taxon>Auriscalpiaceae</taxon>
        <taxon>Auriscalpium</taxon>
    </lineage>
</organism>
<evidence type="ECO:0000313" key="1">
    <source>
        <dbReference type="EMBL" id="KAI0047932.1"/>
    </source>
</evidence>